<dbReference type="PANTHER" id="PTHR43685">
    <property type="entry name" value="GLYCOSYLTRANSFERASE"/>
    <property type="match status" value="1"/>
</dbReference>
<proteinExistence type="inferred from homology"/>
<dbReference type="PANTHER" id="PTHR43685:SF5">
    <property type="entry name" value="GLYCOSYLTRANSFERASE EPSE-RELATED"/>
    <property type="match status" value="1"/>
</dbReference>
<dbReference type="Gene3D" id="3.90.550.10">
    <property type="entry name" value="Spore Coat Polysaccharide Biosynthesis Protein SpsA, Chain A"/>
    <property type="match status" value="1"/>
</dbReference>
<accession>A0A5P5X506</accession>
<evidence type="ECO:0000259" key="4">
    <source>
        <dbReference type="Pfam" id="PF00535"/>
    </source>
</evidence>
<dbReference type="GO" id="GO:0016757">
    <property type="term" value="F:glycosyltransferase activity"/>
    <property type="evidence" value="ECO:0007669"/>
    <property type="project" value="UniProtKB-KW"/>
</dbReference>
<keyword evidence="2" id="KW-0328">Glycosyltransferase</keyword>
<dbReference type="InterPro" id="IPR001173">
    <property type="entry name" value="Glyco_trans_2-like"/>
</dbReference>
<evidence type="ECO:0000313" key="5">
    <source>
        <dbReference type="EMBL" id="QFF90315.1"/>
    </source>
</evidence>
<reference evidence="5" key="1">
    <citation type="journal article" date="2019" name="Int. J. Food Microbiol.">
        <title>Developing a novel molecular serotyping system based on capsular polysaccharide synthesis gene clusters of Vibrio parahaemolyticus.</title>
        <authorList>
            <person name="Pang Y."/>
            <person name="Guo X."/>
            <person name="Tian X."/>
            <person name="Liu F."/>
            <person name="Wang L."/>
            <person name="Wu J."/>
            <person name="Zhang S."/>
            <person name="Li S."/>
            <person name="Liu B."/>
        </authorList>
    </citation>
    <scope>NUCLEOTIDE SEQUENCE</scope>
    <source>
        <strain evidence="5">G2879</strain>
    </source>
</reference>
<feature type="domain" description="Glycosyltransferase 2-like" evidence="4">
    <location>
        <begin position="4"/>
        <end position="120"/>
    </location>
</feature>
<dbReference type="SUPFAM" id="SSF53448">
    <property type="entry name" value="Nucleotide-diphospho-sugar transferases"/>
    <property type="match status" value="1"/>
</dbReference>
<evidence type="ECO:0000256" key="2">
    <source>
        <dbReference type="ARBA" id="ARBA00022676"/>
    </source>
</evidence>
<evidence type="ECO:0000256" key="3">
    <source>
        <dbReference type="ARBA" id="ARBA00022679"/>
    </source>
</evidence>
<dbReference type="Pfam" id="PF00535">
    <property type="entry name" value="Glycos_transf_2"/>
    <property type="match status" value="1"/>
</dbReference>
<comment type="similarity">
    <text evidence="1">Belongs to the glycosyltransferase 2 family.</text>
</comment>
<keyword evidence="3 5" id="KW-0808">Transferase</keyword>
<organism evidence="5">
    <name type="scientific">Vibrio parahaemolyticus</name>
    <dbReference type="NCBI Taxonomy" id="670"/>
    <lineage>
        <taxon>Bacteria</taxon>
        <taxon>Pseudomonadati</taxon>
        <taxon>Pseudomonadota</taxon>
        <taxon>Gammaproteobacteria</taxon>
        <taxon>Vibrionales</taxon>
        <taxon>Vibrionaceae</taxon>
        <taxon>Vibrio</taxon>
    </lineage>
</organism>
<dbReference type="AlphaFoldDB" id="A0A5P5X506"/>
<sequence>MKISIITATYNSRDDILETYNSIREQSFENWEWLVTDDCSSDDTMEILQRIADSDGRVRIFQNNTNSGAAISRNNSLLYASGEFIAFIDSDDLWKPSKLSEQINFMNEQNIDFCFTAYELVGPQGQLLGSKVDFLQTGSFDYIDMLKKKATLGCSTVMLRRLAFDDITMPLLRTGQDYATWLKLLKTGKRAFVYNRTLTKYRIRPNSISRNKFKKAIRQWEIYRDVEHIGFLSSMYYFSFYAWRAVFRK</sequence>
<gene>
    <name evidence="5" type="primary">wcaA</name>
</gene>
<name>A0A5P5X506_VIBPH</name>
<dbReference type="InterPro" id="IPR029044">
    <property type="entry name" value="Nucleotide-diphossugar_trans"/>
</dbReference>
<evidence type="ECO:0000256" key="1">
    <source>
        <dbReference type="ARBA" id="ARBA00006739"/>
    </source>
</evidence>
<dbReference type="RefSeq" id="WP_029836968.1">
    <property type="nucleotide sequence ID" value="NZ_LIRQ01000039.1"/>
</dbReference>
<protein>
    <submittedName>
        <fullName evidence="5">Group 2 family glycosyl transferase</fullName>
    </submittedName>
</protein>
<dbReference type="EMBL" id="MK473641">
    <property type="protein sequence ID" value="QFF90315.1"/>
    <property type="molecule type" value="Genomic_DNA"/>
</dbReference>
<dbReference type="InterPro" id="IPR050834">
    <property type="entry name" value="Glycosyltransf_2"/>
</dbReference>